<dbReference type="InterPro" id="IPR009057">
    <property type="entry name" value="Homeodomain-like_sf"/>
</dbReference>
<dbReference type="PANTHER" id="PTHR43479">
    <property type="entry name" value="ACREF/ENVCD OPERON REPRESSOR-RELATED"/>
    <property type="match status" value="1"/>
</dbReference>
<evidence type="ECO:0000256" key="2">
    <source>
        <dbReference type="PROSITE-ProRule" id="PRU00335"/>
    </source>
</evidence>
<dbReference type="EMBL" id="MTBC01000005">
    <property type="protein sequence ID" value="OQD42807.1"/>
    <property type="molecule type" value="Genomic_DNA"/>
</dbReference>
<feature type="DNA-binding region" description="H-T-H motif" evidence="2">
    <location>
        <begin position="24"/>
        <end position="43"/>
    </location>
</feature>
<dbReference type="PANTHER" id="PTHR43479:SF11">
    <property type="entry name" value="ACREF_ENVCD OPERON REPRESSOR-RELATED"/>
    <property type="match status" value="1"/>
</dbReference>
<evidence type="ECO:0000313" key="4">
    <source>
        <dbReference type="EMBL" id="OQD42807.1"/>
    </source>
</evidence>
<proteinExistence type="predicted"/>
<protein>
    <submittedName>
        <fullName evidence="4">TetR family transcriptional regulator</fullName>
    </submittedName>
</protein>
<dbReference type="Pfam" id="PF22604">
    <property type="entry name" value="TetR_HI_0893_C"/>
    <property type="match status" value="1"/>
</dbReference>
<keyword evidence="1 2" id="KW-0238">DNA-binding</keyword>
<dbReference type="SUPFAM" id="SSF48498">
    <property type="entry name" value="Tetracyclin repressor-like, C-terminal domain"/>
    <property type="match status" value="1"/>
</dbReference>
<dbReference type="RefSeq" id="WP_080319120.1">
    <property type="nucleotide sequence ID" value="NZ_MTBC01000005.1"/>
</dbReference>
<gene>
    <name evidence="4" type="ORF">BUL40_09850</name>
</gene>
<accession>A0A1V6LRY5</accession>
<dbReference type="InterPro" id="IPR050624">
    <property type="entry name" value="HTH-type_Tx_Regulator"/>
</dbReference>
<feature type="domain" description="HTH tetR-type" evidence="3">
    <location>
        <begin position="1"/>
        <end position="61"/>
    </location>
</feature>
<comment type="caution">
    <text evidence="4">The sequence shown here is derived from an EMBL/GenBank/DDBJ whole genome shotgun (WGS) entry which is preliminary data.</text>
</comment>
<reference evidence="4 5" key="1">
    <citation type="submission" date="2016-12" db="EMBL/GenBank/DDBJ databases">
        <authorList>
            <person name="Song W.-J."/>
            <person name="Kurnit D.M."/>
        </authorList>
    </citation>
    <scope>NUCLEOTIDE SEQUENCE [LARGE SCALE GENOMIC DNA]</scope>
    <source>
        <strain evidence="4 5">HSG9</strain>
    </source>
</reference>
<evidence type="ECO:0000313" key="5">
    <source>
        <dbReference type="Proteomes" id="UP000191680"/>
    </source>
</evidence>
<dbReference type="AlphaFoldDB" id="A0A1V6LRY5"/>
<dbReference type="GO" id="GO:0003677">
    <property type="term" value="F:DNA binding"/>
    <property type="evidence" value="ECO:0007669"/>
    <property type="project" value="UniProtKB-UniRule"/>
</dbReference>
<name>A0A1V6LRY5_9FLAO</name>
<dbReference type="Gene3D" id="1.10.357.10">
    <property type="entry name" value="Tetracycline Repressor, domain 2"/>
    <property type="match status" value="1"/>
</dbReference>
<evidence type="ECO:0000259" key="3">
    <source>
        <dbReference type="PROSITE" id="PS50977"/>
    </source>
</evidence>
<dbReference type="InterPro" id="IPR054422">
    <property type="entry name" value="TetR-like_HI_0893_C"/>
</dbReference>
<dbReference type="InterPro" id="IPR001647">
    <property type="entry name" value="HTH_TetR"/>
</dbReference>
<dbReference type="SUPFAM" id="SSF46689">
    <property type="entry name" value="Homeodomain-like"/>
    <property type="match status" value="1"/>
</dbReference>
<dbReference type="PROSITE" id="PS50977">
    <property type="entry name" value="HTH_TETR_2"/>
    <property type="match status" value="1"/>
</dbReference>
<dbReference type="InterPro" id="IPR036271">
    <property type="entry name" value="Tet_transcr_reg_TetR-rel_C_sf"/>
</dbReference>
<dbReference type="Pfam" id="PF00440">
    <property type="entry name" value="TetR_N"/>
    <property type="match status" value="1"/>
</dbReference>
<evidence type="ECO:0000256" key="1">
    <source>
        <dbReference type="ARBA" id="ARBA00023125"/>
    </source>
</evidence>
<dbReference type="PRINTS" id="PR00455">
    <property type="entry name" value="HTHTETR"/>
</dbReference>
<sequence>MNKKQTILSSALELLVEKGVHNTPMSAIGKAAKTGMGTIYNYFPNKEALINEIYTDIKKKEKLLFENFESDKPINTQFENYFTIAVTFFINNPSYFRFMEQLQASPIITENSKEEGRKSITPVFELLVLGKQQRIIKDIDIEEILMFIGGAILSYLRWYFNQTQTEKKQASLKNQVTMVWDAIKE</sequence>
<organism evidence="4 5">
    <name type="scientific">Croceivirga radicis</name>
    <dbReference type="NCBI Taxonomy" id="1929488"/>
    <lineage>
        <taxon>Bacteria</taxon>
        <taxon>Pseudomonadati</taxon>
        <taxon>Bacteroidota</taxon>
        <taxon>Flavobacteriia</taxon>
        <taxon>Flavobacteriales</taxon>
        <taxon>Flavobacteriaceae</taxon>
        <taxon>Croceivirga</taxon>
    </lineage>
</organism>
<keyword evidence="5" id="KW-1185">Reference proteome</keyword>
<dbReference type="OrthoDB" id="6430772at2"/>
<dbReference type="Proteomes" id="UP000191680">
    <property type="component" value="Unassembled WGS sequence"/>
</dbReference>